<keyword evidence="1" id="KW-0805">Transcription regulation</keyword>
<dbReference type="PRINTS" id="PR00038">
    <property type="entry name" value="HTHLUXR"/>
</dbReference>
<dbReference type="Gene3D" id="3.40.50.2300">
    <property type="match status" value="1"/>
</dbReference>
<keyword evidence="8" id="KW-1185">Reference proteome</keyword>
<dbReference type="PANTHER" id="PTHR44688">
    <property type="entry name" value="DNA-BINDING TRANSCRIPTIONAL ACTIVATOR DEVR_DOSR"/>
    <property type="match status" value="1"/>
</dbReference>
<evidence type="ECO:0000256" key="2">
    <source>
        <dbReference type="ARBA" id="ARBA00023125"/>
    </source>
</evidence>
<feature type="modified residue" description="4-aspartylphosphate" evidence="4">
    <location>
        <position position="57"/>
    </location>
</feature>
<dbReference type="PROSITE" id="PS50043">
    <property type="entry name" value="HTH_LUXR_2"/>
    <property type="match status" value="1"/>
</dbReference>
<dbReference type="InterPro" id="IPR001789">
    <property type="entry name" value="Sig_transdc_resp-reg_receiver"/>
</dbReference>
<keyword evidence="4" id="KW-0597">Phosphoprotein</keyword>
<dbReference type="PROSITE" id="PS50110">
    <property type="entry name" value="RESPONSE_REGULATORY"/>
    <property type="match status" value="1"/>
</dbReference>
<dbReference type="CDD" id="cd06170">
    <property type="entry name" value="LuxR_C_like"/>
    <property type="match status" value="1"/>
</dbReference>
<keyword evidence="2" id="KW-0238">DNA-binding</keyword>
<dbReference type="SUPFAM" id="SSF46894">
    <property type="entry name" value="C-terminal effector domain of the bipartite response regulators"/>
    <property type="match status" value="1"/>
</dbReference>
<keyword evidence="3" id="KW-0804">Transcription</keyword>
<dbReference type="InterPro" id="IPR000792">
    <property type="entry name" value="Tscrpt_reg_LuxR_C"/>
</dbReference>
<dbReference type="SMART" id="SM00448">
    <property type="entry name" value="REC"/>
    <property type="match status" value="1"/>
</dbReference>
<evidence type="ECO:0000259" key="6">
    <source>
        <dbReference type="PROSITE" id="PS50110"/>
    </source>
</evidence>
<proteinExistence type="predicted"/>
<evidence type="ECO:0000313" key="7">
    <source>
        <dbReference type="EMBL" id="MEO9383253.1"/>
    </source>
</evidence>
<dbReference type="InterPro" id="IPR036388">
    <property type="entry name" value="WH-like_DNA-bd_sf"/>
</dbReference>
<name>A0ABV0IPP2_9NEIS</name>
<evidence type="ECO:0000256" key="1">
    <source>
        <dbReference type="ARBA" id="ARBA00023015"/>
    </source>
</evidence>
<dbReference type="Proteomes" id="UP001462502">
    <property type="component" value="Unassembled WGS sequence"/>
</dbReference>
<dbReference type="PANTHER" id="PTHR44688:SF16">
    <property type="entry name" value="DNA-BINDING TRANSCRIPTIONAL ACTIVATOR DEVR_DOSR"/>
    <property type="match status" value="1"/>
</dbReference>
<dbReference type="Pfam" id="PF00072">
    <property type="entry name" value="Response_reg"/>
    <property type="match status" value="1"/>
</dbReference>
<dbReference type="Pfam" id="PF00196">
    <property type="entry name" value="GerE"/>
    <property type="match status" value="1"/>
</dbReference>
<reference evidence="7 8" key="1">
    <citation type="submission" date="2024-05" db="EMBL/GenBank/DDBJ databases">
        <authorList>
            <person name="De Oliveira J.P."/>
            <person name="Noriler S.A."/>
            <person name="De Oliveira A.G."/>
            <person name="Sipoli D.S."/>
        </authorList>
    </citation>
    <scope>NUCLEOTIDE SEQUENCE [LARGE SCALE GENOMIC DNA]</scope>
    <source>
        <strain evidence="7 8">LABIM192</strain>
    </source>
</reference>
<evidence type="ECO:0000256" key="4">
    <source>
        <dbReference type="PROSITE-ProRule" id="PRU00169"/>
    </source>
</evidence>
<evidence type="ECO:0000256" key="3">
    <source>
        <dbReference type="ARBA" id="ARBA00023163"/>
    </source>
</evidence>
<dbReference type="InterPro" id="IPR011006">
    <property type="entry name" value="CheY-like_superfamily"/>
</dbReference>
<organism evidence="7 8">
    <name type="scientific">Chromobacterium phragmitis</name>
    <dbReference type="NCBI Taxonomy" id="2202141"/>
    <lineage>
        <taxon>Bacteria</taxon>
        <taxon>Pseudomonadati</taxon>
        <taxon>Pseudomonadota</taxon>
        <taxon>Betaproteobacteria</taxon>
        <taxon>Neisseriales</taxon>
        <taxon>Chromobacteriaceae</taxon>
        <taxon>Chromobacterium</taxon>
    </lineage>
</organism>
<dbReference type="PROSITE" id="PS00622">
    <property type="entry name" value="HTH_LUXR_1"/>
    <property type="match status" value="1"/>
</dbReference>
<dbReference type="SUPFAM" id="SSF52172">
    <property type="entry name" value="CheY-like"/>
    <property type="match status" value="1"/>
</dbReference>
<dbReference type="EMBL" id="JBDXMI010000001">
    <property type="protein sequence ID" value="MEO9383253.1"/>
    <property type="molecule type" value="Genomic_DNA"/>
</dbReference>
<feature type="domain" description="Response regulatory" evidence="6">
    <location>
        <begin position="8"/>
        <end position="122"/>
    </location>
</feature>
<sequence length="225" mass="25332">MMQNTTPTVFIVDDDPAVLDSLAMLITAQGMKTVTFPNAMEFLDGYQGNQICCLVLDIRMPQITGLALQEQLAERDIHIPIVFITGHGDIEQCRRAFQTGAIDFLTKPIDQNRLIASLKRGIRISIQQHQKEEETQEVMSQLSRISGREREVLELVADGLSSKEIARELDLSPRTIEVHRANLFSKLGVDSLADLVRFYLKALEATGKKQRADEEILLNEFPPNQ</sequence>
<comment type="caution">
    <text evidence="7">The sequence shown here is derived from an EMBL/GenBank/DDBJ whole genome shotgun (WGS) entry which is preliminary data.</text>
</comment>
<protein>
    <submittedName>
        <fullName evidence="7">Response regulator</fullName>
    </submittedName>
</protein>
<dbReference type="SMART" id="SM00421">
    <property type="entry name" value="HTH_LUXR"/>
    <property type="match status" value="1"/>
</dbReference>
<dbReference type="RefSeq" id="WP_232538533.1">
    <property type="nucleotide sequence ID" value="NZ_CP029495.1"/>
</dbReference>
<accession>A0ABV0IPP2</accession>
<feature type="domain" description="HTH luxR-type" evidence="5">
    <location>
        <begin position="138"/>
        <end position="203"/>
    </location>
</feature>
<gene>
    <name evidence="7" type="ORF">ABI908_03855</name>
</gene>
<dbReference type="InterPro" id="IPR016032">
    <property type="entry name" value="Sig_transdc_resp-reg_C-effctor"/>
</dbReference>
<evidence type="ECO:0000313" key="8">
    <source>
        <dbReference type="Proteomes" id="UP001462502"/>
    </source>
</evidence>
<evidence type="ECO:0000259" key="5">
    <source>
        <dbReference type="PROSITE" id="PS50043"/>
    </source>
</evidence>
<dbReference type="Gene3D" id="1.10.10.10">
    <property type="entry name" value="Winged helix-like DNA-binding domain superfamily/Winged helix DNA-binding domain"/>
    <property type="match status" value="1"/>
</dbReference>